<organism evidence="1 2">
    <name type="scientific">Salix koriyanagi</name>
    <dbReference type="NCBI Taxonomy" id="2511006"/>
    <lineage>
        <taxon>Eukaryota</taxon>
        <taxon>Viridiplantae</taxon>
        <taxon>Streptophyta</taxon>
        <taxon>Embryophyta</taxon>
        <taxon>Tracheophyta</taxon>
        <taxon>Spermatophyta</taxon>
        <taxon>Magnoliopsida</taxon>
        <taxon>eudicotyledons</taxon>
        <taxon>Gunneridae</taxon>
        <taxon>Pentapetalae</taxon>
        <taxon>rosids</taxon>
        <taxon>fabids</taxon>
        <taxon>Malpighiales</taxon>
        <taxon>Salicaceae</taxon>
        <taxon>Saliceae</taxon>
        <taxon>Salix</taxon>
    </lineage>
</organism>
<reference evidence="1" key="1">
    <citation type="submission" date="2022-11" db="EMBL/GenBank/DDBJ databases">
        <authorList>
            <person name="Hyden B.L."/>
            <person name="Feng K."/>
            <person name="Yates T."/>
            <person name="Jawdy S."/>
            <person name="Smart L.B."/>
            <person name="Muchero W."/>
        </authorList>
    </citation>
    <scope>NUCLEOTIDE SEQUENCE</scope>
    <source>
        <tissue evidence="1">Shoot tip</tissue>
    </source>
</reference>
<accession>A0A9Q0WV20</accession>
<dbReference type="Proteomes" id="UP001151752">
    <property type="component" value="Chromosome 10"/>
</dbReference>
<proteinExistence type="predicted"/>
<dbReference type="AlphaFoldDB" id="A0A9Q0WV20"/>
<name>A0A9Q0WV20_9ROSI</name>
<feature type="non-terminal residue" evidence="1">
    <location>
        <position position="1"/>
    </location>
</feature>
<protein>
    <submittedName>
        <fullName evidence="1">Uncharacterized protein</fullName>
    </submittedName>
</protein>
<comment type="caution">
    <text evidence="1">The sequence shown here is derived from an EMBL/GenBank/DDBJ whole genome shotgun (WGS) entry which is preliminary data.</text>
</comment>
<evidence type="ECO:0000313" key="1">
    <source>
        <dbReference type="EMBL" id="KAJ6772673.1"/>
    </source>
</evidence>
<dbReference type="EMBL" id="JAPFFM010000002">
    <property type="protein sequence ID" value="KAJ6772673.1"/>
    <property type="molecule type" value="Genomic_DNA"/>
</dbReference>
<evidence type="ECO:0000313" key="2">
    <source>
        <dbReference type="Proteomes" id="UP001151752"/>
    </source>
</evidence>
<gene>
    <name evidence="1" type="ORF">OIU74_018810</name>
</gene>
<sequence>MPTVLEFFHFACTSEDINNLAHAL</sequence>
<keyword evidence="2" id="KW-1185">Reference proteome</keyword>
<reference evidence="1" key="2">
    <citation type="journal article" date="2023" name="Int. J. Mol. Sci.">
        <title>De Novo Assembly and Annotation of 11 Diverse Shrub Willow (Salix) Genomes Reveals Novel Gene Organization in Sex-Linked Regions.</title>
        <authorList>
            <person name="Hyden B."/>
            <person name="Feng K."/>
            <person name="Yates T.B."/>
            <person name="Jawdy S."/>
            <person name="Cereghino C."/>
            <person name="Smart L.B."/>
            <person name="Muchero W."/>
        </authorList>
    </citation>
    <scope>NUCLEOTIDE SEQUENCE</scope>
    <source>
        <tissue evidence="1">Shoot tip</tissue>
    </source>
</reference>